<dbReference type="OrthoDB" id="5854858at2759"/>
<dbReference type="EMBL" id="KN719990">
    <property type="protein sequence ID" value="KJH39831.1"/>
    <property type="molecule type" value="Genomic_DNA"/>
</dbReference>
<keyword evidence="2" id="KW-1185">Reference proteome</keyword>
<evidence type="ECO:0000313" key="1">
    <source>
        <dbReference type="EMBL" id="KJH39831.1"/>
    </source>
</evidence>
<dbReference type="Proteomes" id="UP000053766">
    <property type="component" value="Unassembled WGS sequence"/>
</dbReference>
<protein>
    <submittedName>
        <fullName evidence="1">Uncharacterized protein</fullName>
    </submittedName>
</protein>
<accession>A0A0D8XBJ1</accession>
<reference evidence="2" key="2">
    <citation type="journal article" date="2016" name="Sci. Rep.">
        <title>Dictyocaulus viviparus genome, variome and transcriptome elucidate lungworm biology and support future intervention.</title>
        <authorList>
            <person name="McNulty S.N."/>
            <person name="Strube C."/>
            <person name="Rosa B.A."/>
            <person name="Martin J.C."/>
            <person name="Tyagi R."/>
            <person name="Choi Y.J."/>
            <person name="Wang Q."/>
            <person name="Hallsworth Pepin K."/>
            <person name="Zhang X."/>
            <person name="Ozersky P."/>
            <person name="Wilson R.K."/>
            <person name="Sternberg P.W."/>
            <person name="Gasser R.B."/>
            <person name="Mitreva M."/>
        </authorList>
    </citation>
    <scope>NUCLEOTIDE SEQUENCE [LARGE SCALE GENOMIC DNA]</scope>
    <source>
        <strain evidence="2">HannoverDv2000</strain>
    </source>
</reference>
<dbReference type="AlphaFoldDB" id="A0A0D8XBJ1"/>
<gene>
    <name evidence="1" type="ORF">DICVIV_14274</name>
</gene>
<reference evidence="1 2" key="1">
    <citation type="submission" date="2013-11" db="EMBL/GenBank/DDBJ databases">
        <title>Draft genome of the bovine lungworm Dictyocaulus viviparus.</title>
        <authorList>
            <person name="Mitreva M."/>
        </authorList>
    </citation>
    <scope>NUCLEOTIDE SEQUENCE [LARGE SCALE GENOMIC DNA]</scope>
    <source>
        <strain evidence="1 2">HannoverDv2000</strain>
    </source>
</reference>
<proteinExistence type="predicted"/>
<organism evidence="1 2">
    <name type="scientific">Dictyocaulus viviparus</name>
    <name type="common">Bovine lungworm</name>
    <dbReference type="NCBI Taxonomy" id="29172"/>
    <lineage>
        <taxon>Eukaryota</taxon>
        <taxon>Metazoa</taxon>
        <taxon>Ecdysozoa</taxon>
        <taxon>Nematoda</taxon>
        <taxon>Chromadorea</taxon>
        <taxon>Rhabditida</taxon>
        <taxon>Rhabditina</taxon>
        <taxon>Rhabditomorpha</taxon>
        <taxon>Strongyloidea</taxon>
        <taxon>Metastrongylidae</taxon>
        <taxon>Dictyocaulus</taxon>
    </lineage>
</organism>
<sequence length="95" mass="10799">MIIFERLSHKVIAVEPCRVLWDTTINDSNIKSAKAAAFADVANVMNEAFPSSTKYTENKPRPLGGTQTFGVRENFSVRNSSNDEHYEFYRLTIKL</sequence>
<evidence type="ECO:0000313" key="2">
    <source>
        <dbReference type="Proteomes" id="UP000053766"/>
    </source>
</evidence>
<name>A0A0D8XBJ1_DICVI</name>